<accession>A0ABX1MCF7</accession>
<comment type="caution">
    <text evidence="1">The sequence shown here is derived from an EMBL/GenBank/DDBJ whole genome shotgun (WGS) entry which is preliminary data.</text>
</comment>
<evidence type="ECO:0000313" key="2">
    <source>
        <dbReference type="Proteomes" id="UP000762253"/>
    </source>
</evidence>
<proteinExistence type="predicted"/>
<dbReference type="RefSeq" id="WP_048872179.1">
    <property type="nucleotide sequence ID" value="NZ_QMEC01000148.1"/>
</dbReference>
<dbReference type="EMBL" id="QMEC01000148">
    <property type="protein sequence ID" value="NMF66304.1"/>
    <property type="molecule type" value="Genomic_DNA"/>
</dbReference>
<keyword evidence="2" id="KW-1185">Reference proteome</keyword>
<sequence length="80" mass="9536">MQIKNSQGAEIYNPFQELFSSERRRTLRECVFVFVDTAFTAGYTQKEVLEAFTDWFFQNDEEKFEEVVKCLEQIVQSSYD</sequence>
<protein>
    <submittedName>
        <fullName evidence="1">Uncharacterized protein</fullName>
    </submittedName>
</protein>
<reference evidence="1 2" key="1">
    <citation type="submission" date="2018-06" db="EMBL/GenBank/DDBJ databases">
        <title>Comparative genomics of Brasilonema spp. strains.</title>
        <authorList>
            <person name="Alvarenga D.O."/>
            <person name="Fiore M.F."/>
            <person name="Varani A.M."/>
        </authorList>
    </citation>
    <scope>NUCLEOTIDE SEQUENCE [LARGE SCALE GENOMIC DNA]</scope>
    <source>
        <strain evidence="1 2">UFV-OR1</strain>
    </source>
</reference>
<gene>
    <name evidence="1" type="ORF">DP115_27625</name>
</gene>
<name>A0ABX1MCF7_9CYAN</name>
<organism evidence="1 2">
    <name type="scientific">Brasilonema octagenarum UFV-OR1</name>
    <dbReference type="NCBI Taxonomy" id="417115"/>
    <lineage>
        <taxon>Bacteria</taxon>
        <taxon>Bacillati</taxon>
        <taxon>Cyanobacteriota</taxon>
        <taxon>Cyanophyceae</taxon>
        <taxon>Nostocales</taxon>
        <taxon>Scytonemataceae</taxon>
        <taxon>Brasilonema</taxon>
        <taxon>Octagenarum group</taxon>
    </lineage>
</organism>
<dbReference type="Proteomes" id="UP000762253">
    <property type="component" value="Unassembled WGS sequence"/>
</dbReference>
<evidence type="ECO:0000313" key="1">
    <source>
        <dbReference type="EMBL" id="NMF66304.1"/>
    </source>
</evidence>